<dbReference type="GO" id="GO:0004604">
    <property type="term" value="F:phosphoadenylyl-sulfate reductase (thioredoxin) activity"/>
    <property type="evidence" value="ECO:0007669"/>
    <property type="project" value="UniProtKB-UniRule"/>
</dbReference>
<keyword evidence="6 14" id="KW-0411">Iron-sulfur</keyword>
<feature type="binding site" evidence="14">
    <location>
        <position position="130"/>
    </location>
    <ligand>
        <name>[4Fe-4S] cluster</name>
        <dbReference type="ChEBI" id="CHEBI:49883"/>
    </ligand>
</feature>
<dbReference type="EC" id="1.8.4.10" evidence="9 14"/>
<dbReference type="NCBIfam" id="TIGR00434">
    <property type="entry name" value="cysH"/>
    <property type="match status" value="1"/>
</dbReference>
<comment type="pathway">
    <text evidence="8 14">Sulfur metabolism; hydrogen sulfide biosynthesis; sulfite from sulfate.</text>
</comment>
<evidence type="ECO:0000256" key="12">
    <source>
        <dbReference type="ARBA" id="ARBA00032041"/>
    </source>
</evidence>
<dbReference type="HAMAP" id="MF_00063">
    <property type="entry name" value="CysH"/>
    <property type="match status" value="1"/>
</dbReference>
<comment type="subcellular location">
    <subcellularLocation>
        <location evidence="14">Cytoplasm</location>
    </subcellularLocation>
</comment>
<keyword evidence="5 14" id="KW-0408">Iron</keyword>
<evidence type="ECO:0000256" key="13">
    <source>
        <dbReference type="ARBA" id="ARBA00048441"/>
    </source>
</evidence>
<evidence type="ECO:0000256" key="10">
    <source>
        <dbReference type="ARBA" id="ARBA00029514"/>
    </source>
</evidence>
<dbReference type="InterPro" id="IPR011798">
    <property type="entry name" value="APS_reductase"/>
</dbReference>
<dbReference type="GO" id="GO:0070814">
    <property type="term" value="P:hydrogen sulfide biosynthetic process"/>
    <property type="evidence" value="ECO:0007669"/>
    <property type="project" value="UniProtKB-UniRule"/>
</dbReference>
<evidence type="ECO:0000256" key="14">
    <source>
        <dbReference type="HAMAP-Rule" id="MF_00063"/>
    </source>
</evidence>
<dbReference type="Pfam" id="PF01507">
    <property type="entry name" value="PAPS_reduct"/>
    <property type="match status" value="1"/>
</dbReference>
<protein>
    <recommendedName>
        <fullName evidence="10 14">Adenosine 5'-phosphosulfate reductase</fullName>
        <shortName evidence="14">APS reductase</shortName>
        <ecNumber evidence="9 14">1.8.4.10</ecNumber>
    </recommendedName>
    <alternativeName>
        <fullName evidence="12 14">5'-adenylylsulfate reductase</fullName>
    </alternativeName>
    <alternativeName>
        <fullName evidence="11 14">Thioredoxin-dependent 5'-adenylylsulfate reductase</fullName>
    </alternativeName>
</protein>
<keyword evidence="3 14" id="KW-0479">Metal-binding</keyword>
<dbReference type="GO" id="GO:0051539">
    <property type="term" value="F:4 iron, 4 sulfur cluster binding"/>
    <property type="evidence" value="ECO:0007669"/>
    <property type="project" value="UniProtKB-UniRule"/>
</dbReference>
<evidence type="ECO:0000256" key="4">
    <source>
        <dbReference type="ARBA" id="ARBA00023002"/>
    </source>
</evidence>
<dbReference type="Gene3D" id="3.40.50.620">
    <property type="entry name" value="HUPs"/>
    <property type="match status" value="1"/>
</dbReference>
<evidence type="ECO:0000259" key="15">
    <source>
        <dbReference type="Pfam" id="PF01507"/>
    </source>
</evidence>
<comment type="cofactor">
    <cofactor evidence="14">
        <name>[4Fe-4S] cluster</name>
        <dbReference type="ChEBI" id="CHEBI:49883"/>
    </cofactor>
    <text evidence="14">Binds 1 [4Fe-4S] cluster per subunit.</text>
</comment>
<keyword evidence="2 14" id="KW-0963">Cytoplasm</keyword>
<keyword evidence="4 14" id="KW-0560">Oxidoreductase</keyword>
<evidence type="ECO:0000256" key="6">
    <source>
        <dbReference type="ARBA" id="ARBA00023014"/>
    </source>
</evidence>
<feature type="binding site" evidence="14">
    <location>
        <position position="129"/>
    </location>
    <ligand>
        <name>[4Fe-4S] cluster</name>
        <dbReference type="ChEBI" id="CHEBI:49883"/>
    </ligand>
</feature>
<dbReference type="NCBIfam" id="TIGR02055">
    <property type="entry name" value="APS_reductase"/>
    <property type="match status" value="1"/>
</dbReference>
<sequence>MSLFKPTFWQIPLVSLDAKDRLAEKTATLKQRLHQIADSHKDARFASSLAVEDMVITDVIARENLDIGIFTLDTGLLHQDTLNLLDNLEKVYPHLQIERFQPIADEVTRYEEEKGKFAFYESVELRRECCHIRKIEPLNRAIQGADAWLTGQRREQSATRTALPFAEQDQSRGIDKYNPIFDWSETDVWAYILANNVPYNDLYHQGFPSIGCEPCTRQVKQGEDIRAGRWWWESKDSKECGLHK</sequence>
<evidence type="ECO:0000313" key="17">
    <source>
        <dbReference type="Proteomes" id="UP000595009"/>
    </source>
</evidence>
<evidence type="ECO:0000256" key="5">
    <source>
        <dbReference type="ARBA" id="ARBA00023004"/>
    </source>
</evidence>
<comment type="catalytic activity">
    <reaction evidence="13 14">
        <text>[thioredoxin]-disulfide + sulfite + AMP + 2 H(+) = adenosine 5'-phosphosulfate + [thioredoxin]-dithiol</text>
        <dbReference type="Rhea" id="RHEA:21976"/>
        <dbReference type="Rhea" id="RHEA-COMP:10698"/>
        <dbReference type="Rhea" id="RHEA-COMP:10700"/>
        <dbReference type="ChEBI" id="CHEBI:15378"/>
        <dbReference type="ChEBI" id="CHEBI:17359"/>
        <dbReference type="ChEBI" id="CHEBI:29950"/>
        <dbReference type="ChEBI" id="CHEBI:50058"/>
        <dbReference type="ChEBI" id="CHEBI:58243"/>
        <dbReference type="ChEBI" id="CHEBI:456215"/>
        <dbReference type="EC" id="1.8.4.10"/>
    </reaction>
</comment>
<evidence type="ECO:0000256" key="3">
    <source>
        <dbReference type="ARBA" id="ARBA00022723"/>
    </source>
</evidence>
<evidence type="ECO:0000256" key="8">
    <source>
        <dbReference type="ARBA" id="ARBA00024327"/>
    </source>
</evidence>
<evidence type="ECO:0000313" key="16">
    <source>
        <dbReference type="EMBL" id="QOR18383.1"/>
    </source>
</evidence>
<comment type="function">
    <text evidence="7 14">Catalyzes the formation of sulfite from adenosine 5'-phosphosulfate (APS) using thioredoxin as an electron donor.</text>
</comment>
<dbReference type="InterPro" id="IPR014729">
    <property type="entry name" value="Rossmann-like_a/b/a_fold"/>
</dbReference>
<feature type="binding site" evidence="14">
    <location>
        <position position="215"/>
    </location>
    <ligand>
        <name>[4Fe-4S] cluster</name>
        <dbReference type="ChEBI" id="CHEBI:49883"/>
    </ligand>
</feature>
<dbReference type="GO" id="GO:0005737">
    <property type="term" value="C:cytoplasm"/>
    <property type="evidence" value="ECO:0007669"/>
    <property type="project" value="UniProtKB-SubCell"/>
</dbReference>
<feature type="active site" description="Nucleophile; cysteine thiosulfonate intermediate" evidence="14">
    <location>
        <position position="240"/>
    </location>
</feature>
<feature type="domain" description="Phosphoadenosine phosphosulphate reductase" evidence="15">
    <location>
        <begin position="46"/>
        <end position="217"/>
    </location>
</feature>
<organism evidence="16 17">
    <name type="scientific">Haemophilus parainfluenzae</name>
    <dbReference type="NCBI Taxonomy" id="729"/>
    <lineage>
        <taxon>Bacteria</taxon>
        <taxon>Pseudomonadati</taxon>
        <taxon>Pseudomonadota</taxon>
        <taxon>Gammaproteobacteria</taxon>
        <taxon>Pasteurellales</taxon>
        <taxon>Pasteurellaceae</taxon>
        <taxon>Haemophilus</taxon>
    </lineage>
</organism>
<evidence type="ECO:0000256" key="1">
    <source>
        <dbReference type="ARBA" id="ARBA00009732"/>
    </source>
</evidence>
<dbReference type="SUPFAM" id="SSF52402">
    <property type="entry name" value="Adenine nucleotide alpha hydrolases-like"/>
    <property type="match status" value="1"/>
</dbReference>
<dbReference type="PIRSF" id="PIRSF000857">
    <property type="entry name" value="PAPS_reductase"/>
    <property type="match status" value="1"/>
</dbReference>
<dbReference type="InterPro" id="IPR002500">
    <property type="entry name" value="PAPS_reduct_dom"/>
</dbReference>
<evidence type="ECO:0000256" key="7">
    <source>
        <dbReference type="ARBA" id="ARBA00024298"/>
    </source>
</evidence>
<dbReference type="PANTHER" id="PTHR46482">
    <property type="entry name" value="5'-ADENYLYLSULFATE REDUCTASE 3, CHLOROPLASTIC"/>
    <property type="match status" value="1"/>
</dbReference>
<dbReference type="RefSeq" id="WP_197544301.1">
    <property type="nucleotide sequence ID" value="NZ_CP063120.1"/>
</dbReference>
<reference evidence="16 17" key="1">
    <citation type="submission" date="2020-10" db="EMBL/GenBank/DDBJ databases">
        <title>Genomic diversity and antimicrobial resistance of Haemophilus colonising the airways of young children with cystic fibrosis.</title>
        <authorList>
            <person name="Watts S.C."/>
            <person name="Judd L.M."/>
            <person name="Carzino R."/>
            <person name="Ranganathan S."/>
            <person name="Holt K.E."/>
        </authorList>
    </citation>
    <scope>NUCLEOTIDE SEQUENCE [LARGE SCALE GENOMIC DNA]</scope>
    <source>
        <strain evidence="16 17">M1C137_2</strain>
    </source>
</reference>
<evidence type="ECO:0000256" key="9">
    <source>
        <dbReference type="ARBA" id="ARBA00024386"/>
    </source>
</evidence>
<dbReference type="NCBIfam" id="NF002537">
    <property type="entry name" value="PRK02090.1"/>
    <property type="match status" value="1"/>
</dbReference>
<dbReference type="EMBL" id="CP063120">
    <property type="protein sequence ID" value="QOR18383.1"/>
    <property type="molecule type" value="Genomic_DNA"/>
</dbReference>
<dbReference type="GO" id="GO:0046872">
    <property type="term" value="F:metal ion binding"/>
    <property type="evidence" value="ECO:0007669"/>
    <property type="project" value="UniProtKB-KW"/>
</dbReference>
<comment type="similarity">
    <text evidence="1 14">Belongs to the PAPS reductase family. CysH subfamily.</text>
</comment>
<gene>
    <name evidence="14" type="primary">cysH</name>
    <name evidence="16" type="ORF">INP94_10020</name>
</gene>
<dbReference type="GO" id="GO:0019379">
    <property type="term" value="P:sulfate assimilation, phosphoadenylyl sulfate reduction by phosphoadenylyl-sulfate reductase (thioredoxin)"/>
    <property type="evidence" value="ECO:0007669"/>
    <property type="project" value="UniProtKB-UniRule"/>
</dbReference>
<proteinExistence type="inferred from homology"/>
<dbReference type="Proteomes" id="UP000595009">
    <property type="component" value="Chromosome"/>
</dbReference>
<dbReference type="AlphaFoldDB" id="A0A7M1NZI3"/>
<dbReference type="InterPro" id="IPR004511">
    <property type="entry name" value="PAPS/APS_Rdtase"/>
</dbReference>
<accession>A0A7M1NZI3</accession>
<feature type="binding site" evidence="14">
    <location>
        <position position="212"/>
    </location>
    <ligand>
        <name>[4Fe-4S] cluster</name>
        <dbReference type="ChEBI" id="CHEBI:49883"/>
    </ligand>
</feature>
<evidence type="ECO:0000256" key="2">
    <source>
        <dbReference type="ARBA" id="ARBA00022490"/>
    </source>
</evidence>
<dbReference type="GO" id="GO:0043866">
    <property type="term" value="F:adenylyl-sulfate reductase (thioredoxin) activity"/>
    <property type="evidence" value="ECO:0007669"/>
    <property type="project" value="UniProtKB-EC"/>
</dbReference>
<dbReference type="GO" id="GO:0019344">
    <property type="term" value="P:cysteine biosynthetic process"/>
    <property type="evidence" value="ECO:0007669"/>
    <property type="project" value="InterPro"/>
</dbReference>
<dbReference type="CDD" id="cd23945">
    <property type="entry name" value="PAPS_reductase"/>
    <property type="match status" value="1"/>
</dbReference>
<dbReference type="PANTHER" id="PTHR46482:SF9">
    <property type="entry name" value="5'-ADENYLYLSULFATE REDUCTASE 1, CHLOROPLASTIC"/>
    <property type="match status" value="1"/>
</dbReference>
<name>A0A7M1NZI3_HAEPA</name>
<evidence type="ECO:0000256" key="11">
    <source>
        <dbReference type="ARBA" id="ARBA00030894"/>
    </source>
</evidence>